<dbReference type="InterPro" id="IPR020568">
    <property type="entry name" value="Ribosomal_Su5_D2-typ_SF"/>
</dbReference>
<name>A0A8E6B8Q8_9BACT</name>
<gene>
    <name evidence="9 12" type="primary">ispE</name>
    <name evidence="12" type="ORF">KIH39_01390</name>
</gene>
<dbReference type="Gene3D" id="3.30.230.10">
    <property type="match status" value="1"/>
</dbReference>
<dbReference type="InterPro" id="IPR036554">
    <property type="entry name" value="GHMP_kinase_C_sf"/>
</dbReference>
<keyword evidence="6 9" id="KW-0418">Kinase</keyword>
<evidence type="ECO:0000259" key="10">
    <source>
        <dbReference type="Pfam" id="PF00288"/>
    </source>
</evidence>
<keyword evidence="7 9" id="KW-0067">ATP-binding</keyword>
<evidence type="ECO:0000259" key="11">
    <source>
        <dbReference type="Pfam" id="PF08544"/>
    </source>
</evidence>
<keyword evidence="5 9" id="KW-0547">Nucleotide-binding</keyword>
<dbReference type="GO" id="GO:0016114">
    <property type="term" value="P:terpenoid biosynthetic process"/>
    <property type="evidence" value="ECO:0007669"/>
    <property type="project" value="UniProtKB-UniRule"/>
</dbReference>
<dbReference type="InterPro" id="IPR006204">
    <property type="entry name" value="GHMP_kinase_N_dom"/>
</dbReference>
<dbReference type="InterPro" id="IPR004424">
    <property type="entry name" value="IspE"/>
</dbReference>
<dbReference type="GO" id="GO:0005524">
    <property type="term" value="F:ATP binding"/>
    <property type="evidence" value="ECO:0007669"/>
    <property type="project" value="UniProtKB-UniRule"/>
</dbReference>
<evidence type="ECO:0000256" key="7">
    <source>
        <dbReference type="ARBA" id="ARBA00022840"/>
    </source>
</evidence>
<feature type="active site" evidence="9">
    <location>
        <position position="143"/>
    </location>
</feature>
<comment type="similarity">
    <text evidence="1 9">Belongs to the GHMP kinase family. IspE subfamily.</text>
</comment>
<dbReference type="KEGG" id="tsph:KIH39_01390"/>
<evidence type="ECO:0000256" key="5">
    <source>
        <dbReference type="ARBA" id="ARBA00022741"/>
    </source>
</evidence>
<dbReference type="HAMAP" id="MF_00061">
    <property type="entry name" value="IspE"/>
    <property type="match status" value="1"/>
</dbReference>
<dbReference type="RefSeq" id="WP_213497490.1">
    <property type="nucleotide sequence ID" value="NZ_CP074694.1"/>
</dbReference>
<dbReference type="Pfam" id="PF00288">
    <property type="entry name" value="GHMP_kinases_N"/>
    <property type="match status" value="1"/>
</dbReference>
<keyword evidence="9" id="KW-0414">Isoprene biosynthesis</keyword>
<feature type="active site" evidence="9">
    <location>
        <position position="18"/>
    </location>
</feature>
<keyword evidence="4 9" id="KW-0808">Transferase</keyword>
<evidence type="ECO:0000256" key="6">
    <source>
        <dbReference type="ARBA" id="ARBA00022777"/>
    </source>
</evidence>
<dbReference type="GO" id="GO:0050515">
    <property type="term" value="F:4-(cytidine 5'-diphospho)-2-C-methyl-D-erythritol kinase activity"/>
    <property type="evidence" value="ECO:0007669"/>
    <property type="project" value="UniProtKB-UniRule"/>
</dbReference>
<feature type="domain" description="GHMP kinase C-terminal" evidence="11">
    <location>
        <begin position="204"/>
        <end position="277"/>
    </location>
</feature>
<evidence type="ECO:0000256" key="9">
    <source>
        <dbReference type="HAMAP-Rule" id="MF_00061"/>
    </source>
</evidence>
<evidence type="ECO:0000256" key="2">
    <source>
        <dbReference type="ARBA" id="ARBA00012052"/>
    </source>
</evidence>
<proteinExistence type="inferred from homology"/>
<accession>A0A8E6B8Q8</accession>
<keyword evidence="13" id="KW-1185">Reference proteome</keyword>
<dbReference type="EMBL" id="CP074694">
    <property type="protein sequence ID" value="QVL32598.1"/>
    <property type="molecule type" value="Genomic_DNA"/>
</dbReference>
<dbReference type="Proteomes" id="UP000676194">
    <property type="component" value="Chromosome"/>
</dbReference>
<evidence type="ECO:0000256" key="3">
    <source>
        <dbReference type="ARBA" id="ARBA00017473"/>
    </source>
</evidence>
<protein>
    <recommendedName>
        <fullName evidence="3 9">4-diphosphocytidyl-2-C-methyl-D-erythritol kinase</fullName>
        <shortName evidence="9">CMK</shortName>
        <ecNumber evidence="2 9">2.7.1.148</ecNumber>
    </recommendedName>
    <alternativeName>
        <fullName evidence="8 9">4-(cytidine-5'-diphospho)-2-C-methyl-D-erythritol kinase</fullName>
    </alternativeName>
</protein>
<dbReference type="UniPathway" id="UPA00056">
    <property type="reaction ID" value="UER00094"/>
</dbReference>
<dbReference type="NCBIfam" id="TIGR00154">
    <property type="entry name" value="ispE"/>
    <property type="match status" value="1"/>
</dbReference>
<dbReference type="PANTHER" id="PTHR43527:SF2">
    <property type="entry name" value="4-DIPHOSPHOCYTIDYL-2-C-METHYL-D-ERYTHRITOL KINASE, CHLOROPLASTIC"/>
    <property type="match status" value="1"/>
</dbReference>
<dbReference type="Pfam" id="PF08544">
    <property type="entry name" value="GHMP_kinases_C"/>
    <property type="match status" value="1"/>
</dbReference>
<evidence type="ECO:0000256" key="8">
    <source>
        <dbReference type="ARBA" id="ARBA00032554"/>
    </source>
</evidence>
<dbReference type="GO" id="GO:0019288">
    <property type="term" value="P:isopentenyl diphosphate biosynthetic process, methylerythritol 4-phosphate pathway"/>
    <property type="evidence" value="ECO:0007669"/>
    <property type="project" value="UniProtKB-UniRule"/>
</dbReference>
<dbReference type="AlphaFoldDB" id="A0A8E6B8Q8"/>
<evidence type="ECO:0000256" key="1">
    <source>
        <dbReference type="ARBA" id="ARBA00009684"/>
    </source>
</evidence>
<feature type="binding site" evidence="9">
    <location>
        <begin position="101"/>
        <end position="111"/>
    </location>
    <ligand>
        <name>ATP</name>
        <dbReference type="ChEBI" id="CHEBI:30616"/>
    </ligand>
</feature>
<organism evidence="12 13">
    <name type="scientific">Telmatocola sphagniphila</name>
    <dbReference type="NCBI Taxonomy" id="1123043"/>
    <lineage>
        <taxon>Bacteria</taxon>
        <taxon>Pseudomonadati</taxon>
        <taxon>Planctomycetota</taxon>
        <taxon>Planctomycetia</taxon>
        <taxon>Gemmatales</taxon>
        <taxon>Gemmataceae</taxon>
    </lineage>
</organism>
<reference evidence="12" key="1">
    <citation type="submission" date="2021-05" db="EMBL/GenBank/DDBJ databases">
        <title>Complete genome sequence of the cellulolytic planctomycete Telmatocola sphagniphila SP2T and characterization of the first cellulase from planctomycetes.</title>
        <authorList>
            <person name="Rakitin A.L."/>
            <person name="Beletsky A.V."/>
            <person name="Naumoff D.G."/>
            <person name="Kulichevskaya I.S."/>
            <person name="Mardanov A.V."/>
            <person name="Ravin N.V."/>
            <person name="Dedysh S.N."/>
        </authorList>
    </citation>
    <scope>NUCLEOTIDE SEQUENCE</scope>
    <source>
        <strain evidence="12">SP2T</strain>
    </source>
</reference>
<comment type="pathway">
    <text evidence="9">Isoprenoid biosynthesis; isopentenyl diphosphate biosynthesis via DXP pathway; isopentenyl diphosphate from 1-deoxy-D-xylulose 5-phosphate: step 3/6.</text>
</comment>
<sequence length="292" mass="31637">MTPSLQTDGSLLLLAPAKLNLFLEILGKRPDGYHELSTLMVAINLCDEIIFRPHRAEILLSCDTPELAVGAENLVVKAAQLLRRSTGCQDGVAIHLRKKIPWAAGLGGGSSDAAATLLGLNRLWKLNLSVVELKELGSQLGSDVPFFLGENAAWCTGRGEILEPLPARIPLHLLLLKPASGCDTAAVYRNLKLPPNPRSGQNLREAFVVGDARRLAAEMFNRLQESAFEMNSEIQAILAELSRTSALGCLMSGSGSSLFAVAEDESHSERLAAELQNQKLPAGTRWWRVRSL</sequence>
<evidence type="ECO:0000313" key="12">
    <source>
        <dbReference type="EMBL" id="QVL32598.1"/>
    </source>
</evidence>
<dbReference type="NCBIfam" id="NF011202">
    <property type="entry name" value="PRK14608.1"/>
    <property type="match status" value="1"/>
</dbReference>
<dbReference type="SUPFAM" id="SSF55060">
    <property type="entry name" value="GHMP Kinase, C-terminal domain"/>
    <property type="match status" value="1"/>
</dbReference>
<feature type="domain" description="GHMP kinase N-terminal" evidence="10">
    <location>
        <begin position="73"/>
        <end position="148"/>
    </location>
</feature>
<comment type="catalytic activity">
    <reaction evidence="9">
        <text>4-CDP-2-C-methyl-D-erythritol + ATP = 4-CDP-2-C-methyl-D-erythritol 2-phosphate + ADP + H(+)</text>
        <dbReference type="Rhea" id="RHEA:18437"/>
        <dbReference type="ChEBI" id="CHEBI:15378"/>
        <dbReference type="ChEBI" id="CHEBI:30616"/>
        <dbReference type="ChEBI" id="CHEBI:57823"/>
        <dbReference type="ChEBI" id="CHEBI:57919"/>
        <dbReference type="ChEBI" id="CHEBI:456216"/>
        <dbReference type="EC" id="2.7.1.148"/>
    </reaction>
</comment>
<evidence type="ECO:0000313" key="13">
    <source>
        <dbReference type="Proteomes" id="UP000676194"/>
    </source>
</evidence>
<comment type="function">
    <text evidence="9">Catalyzes the phosphorylation of the position 2 hydroxy group of 4-diphosphocytidyl-2C-methyl-D-erythritol.</text>
</comment>
<dbReference type="EC" id="2.7.1.148" evidence="2 9"/>
<dbReference type="Gene3D" id="3.30.70.890">
    <property type="entry name" value="GHMP kinase, C-terminal domain"/>
    <property type="match status" value="1"/>
</dbReference>
<evidence type="ECO:0000256" key="4">
    <source>
        <dbReference type="ARBA" id="ARBA00022679"/>
    </source>
</evidence>
<dbReference type="InterPro" id="IPR014721">
    <property type="entry name" value="Ribsml_uS5_D2-typ_fold_subgr"/>
</dbReference>
<dbReference type="PANTHER" id="PTHR43527">
    <property type="entry name" value="4-DIPHOSPHOCYTIDYL-2-C-METHYL-D-ERYTHRITOL KINASE, CHLOROPLASTIC"/>
    <property type="match status" value="1"/>
</dbReference>
<dbReference type="SUPFAM" id="SSF54211">
    <property type="entry name" value="Ribosomal protein S5 domain 2-like"/>
    <property type="match status" value="1"/>
</dbReference>
<dbReference type="InterPro" id="IPR013750">
    <property type="entry name" value="GHMP_kinase_C_dom"/>
</dbReference>
<dbReference type="PIRSF" id="PIRSF010376">
    <property type="entry name" value="IspE"/>
    <property type="match status" value="1"/>
</dbReference>